<dbReference type="InterPro" id="IPR036770">
    <property type="entry name" value="Ankyrin_rpt-contain_sf"/>
</dbReference>
<evidence type="ECO:0000256" key="2">
    <source>
        <dbReference type="ARBA" id="ARBA00023043"/>
    </source>
</evidence>
<sequence length="530" mass="57896">MFRPSLTFARHLKITRTLSLSRNRNPNSLLPSKRLSNKAALNKAEAIESSNLPTELTKGVGKRFNVPLSEGELVKLQEHVAKNGSWTKFYKETSNKWVQREVLLDWICRYDQKADSPIRANAVKGLECVAASLLAVIGVTYSGLAGMNVVGCSVVGCAAALGGSTFSDIMTGRLARGGVFWARDPRFLALTLMSSLATFYALPSYETATASKLLNSIRSTAGLSPSSGISLPTFERALVLNAELKENLKSVLLPRLDQDIQLAIKTSPSVEEEARIIFEVLDNDGNEVLDVSELLPLSRHTLTASKTFWYAESIALSSLSVVTAQSCIVRGLNPLSSIVIATLGGCVGGVMRDMLCGRSMKEDLENYAMCTFTGGSALILMRQLVLRGVKLPLVFRLSSAFMTTIATRWYLDSNPTLSPISTFQAPKRHNTSTNFSNAASTLCDAASRGDFTKVKELITKNRIPVDARDYDRRTALHLAASEGEYDVVKLLIENRAGINVRDRWGHTPHDEAVRAKHQLVAKYLAQHGGV</sequence>
<dbReference type="PROSITE" id="PS50088">
    <property type="entry name" value="ANK_REPEAT"/>
    <property type="match status" value="1"/>
</dbReference>
<evidence type="ECO:0000259" key="4">
    <source>
        <dbReference type="PROSITE" id="PS50222"/>
    </source>
</evidence>
<keyword evidence="1" id="KW-0677">Repeat</keyword>
<name>A0A9W7C737_9STRA</name>
<protein>
    <recommendedName>
        <fullName evidence="4">EF-hand domain-containing protein</fullName>
    </recommendedName>
</protein>
<keyword evidence="2 3" id="KW-0040">ANK repeat</keyword>
<dbReference type="SMART" id="SM00248">
    <property type="entry name" value="ANK"/>
    <property type="match status" value="2"/>
</dbReference>
<dbReference type="Gene3D" id="1.25.40.20">
    <property type="entry name" value="Ankyrin repeat-containing domain"/>
    <property type="match status" value="1"/>
</dbReference>
<dbReference type="Pfam" id="PF12796">
    <property type="entry name" value="Ank_2"/>
    <property type="match status" value="1"/>
</dbReference>
<feature type="repeat" description="ANK" evidence="3">
    <location>
        <begin position="471"/>
        <end position="503"/>
    </location>
</feature>
<dbReference type="AlphaFoldDB" id="A0A9W7C737"/>
<dbReference type="OrthoDB" id="20872at2759"/>
<dbReference type="PANTHER" id="PTHR24201">
    <property type="entry name" value="ANK_REP_REGION DOMAIN-CONTAINING PROTEIN"/>
    <property type="match status" value="1"/>
</dbReference>
<dbReference type="Pfam" id="PF03458">
    <property type="entry name" value="Gly_transporter"/>
    <property type="match status" value="2"/>
</dbReference>
<comment type="caution">
    <text evidence="5">The sequence shown here is derived from an EMBL/GenBank/DDBJ whole genome shotgun (WGS) entry which is preliminary data.</text>
</comment>
<dbReference type="PROSITE" id="PS50297">
    <property type="entry name" value="ANK_REP_REGION"/>
    <property type="match status" value="1"/>
</dbReference>
<organism evidence="5 6">
    <name type="scientific">Triparma strigata</name>
    <dbReference type="NCBI Taxonomy" id="1606541"/>
    <lineage>
        <taxon>Eukaryota</taxon>
        <taxon>Sar</taxon>
        <taxon>Stramenopiles</taxon>
        <taxon>Ochrophyta</taxon>
        <taxon>Bolidophyceae</taxon>
        <taxon>Parmales</taxon>
        <taxon>Triparmaceae</taxon>
        <taxon>Triparma</taxon>
    </lineage>
</organism>
<evidence type="ECO:0000313" key="5">
    <source>
        <dbReference type="EMBL" id="GMI00876.1"/>
    </source>
</evidence>
<dbReference type="InterPro" id="IPR002048">
    <property type="entry name" value="EF_hand_dom"/>
</dbReference>
<dbReference type="SUPFAM" id="SSF48403">
    <property type="entry name" value="Ankyrin repeat"/>
    <property type="match status" value="1"/>
</dbReference>
<dbReference type="InterPro" id="IPR002110">
    <property type="entry name" value="Ankyrin_rpt"/>
</dbReference>
<proteinExistence type="predicted"/>
<gene>
    <name evidence="5" type="ORF">TrST_g1746</name>
</gene>
<dbReference type="EMBL" id="BRXY01000573">
    <property type="protein sequence ID" value="GMI00876.1"/>
    <property type="molecule type" value="Genomic_DNA"/>
</dbReference>
<dbReference type="PROSITE" id="PS50222">
    <property type="entry name" value="EF_HAND_2"/>
    <property type="match status" value="1"/>
</dbReference>
<reference evidence="6" key="1">
    <citation type="journal article" date="2023" name="Commun. Biol.">
        <title>Genome analysis of Parmales, the sister group of diatoms, reveals the evolutionary specialization of diatoms from phago-mixotrophs to photoautotrophs.</title>
        <authorList>
            <person name="Ban H."/>
            <person name="Sato S."/>
            <person name="Yoshikawa S."/>
            <person name="Yamada K."/>
            <person name="Nakamura Y."/>
            <person name="Ichinomiya M."/>
            <person name="Sato N."/>
            <person name="Blanc-Mathieu R."/>
            <person name="Endo H."/>
            <person name="Kuwata A."/>
            <person name="Ogata H."/>
        </authorList>
    </citation>
    <scope>NUCLEOTIDE SEQUENCE [LARGE SCALE GENOMIC DNA]</scope>
    <source>
        <strain evidence="6">NIES 3701</strain>
    </source>
</reference>
<dbReference type="PANTHER" id="PTHR24201:SF16">
    <property type="entry name" value="ANKYRIN-1-LIKE-RELATED"/>
    <property type="match status" value="1"/>
</dbReference>
<dbReference type="InterPro" id="IPR005115">
    <property type="entry name" value="Gly_transporter"/>
</dbReference>
<dbReference type="GO" id="GO:0005509">
    <property type="term" value="F:calcium ion binding"/>
    <property type="evidence" value="ECO:0007669"/>
    <property type="project" value="InterPro"/>
</dbReference>
<dbReference type="Proteomes" id="UP001165085">
    <property type="component" value="Unassembled WGS sequence"/>
</dbReference>
<feature type="domain" description="EF-hand" evidence="4">
    <location>
        <begin position="269"/>
        <end position="304"/>
    </location>
</feature>
<evidence type="ECO:0000256" key="1">
    <source>
        <dbReference type="ARBA" id="ARBA00022737"/>
    </source>
</evidence>
<keyword evidence="6" id="KW-1185">Reference proteome</keyword>
<evidence type="ECO:0000313" key="6">
    <source>
        <dbReference type="Proteomes" id="UP001165085"/>
    </source>
</evidence>
<evidence type="ECO:0000256" key="3">
    <source>
        <dbReference type="PROSITE-ProRule" id="PRU00023"/>
    </source>
</evidence>
<dbReference type="InterPro" id="IPR050776">
    <property type="entry name" value="Ank_Repeat/CDKN_Inhibitor"/>
</dbReference>
<dbReference type="GO" id="GO:0005634">
    <property type="term" value="C:nucleus"/>
    <property type="evidence" value="ECO:0007669"/>
    <property type="project" value="TreeGrafter"/>
</dbReference>
<accession>A0A9W7C737</accession>